<keyword evidence="3" id="KW-1185">Reference proteome</keyword>
<name>A0A2I1M9B4_9FIRM</name>
<evidence type="ECO:0000313" key="3">
    <source>
        <dbReference type="Proteomes" id="UP000234335"/>
    </source>
</evidence>
<dbReference type="AlphaFoldDB" id="A0A2I1M9B4"/>
<dbReference type="PROSITE" id="PS51257">
    <property type="entry name" value="PROKAR_LIPOPROTEIN"/>
    <property type="match status" value="1"/>
</dbReference>
<accession>A0A2I1M9B4</accession>
<organism evidence="2 3">
    <name type="scientific">Anaerococcus octavius</name>
    <dbReference type="NCBI Taxonomy" id="54007"/>
    <lineage>
        <taxon>Bacteria</taxon>
        <taxon>Bacillati</taxon>
        <taxon>Bacillota</taxon>
        <taxon>Tissierellia</taxon>
        <taxon>Tissierellales</taxon>
        <taxon>Peptoniphilaceae</taxon>
        <taxon>Anaerococcus</taxon>
    </lineage>
</organism>
<evidence type="ECO:0008006" key="4">
    <source>
        <dbReference type="Google" id="ProtNLM"/>
    </source>
</evidence>
<keyword evidence="1" id="KW-0732">Signal</keyword>
<dbReference type="EMBL" id="PKGS01000002">
    <property type="protein sequence ID" value="PKZ16724.1"/>
    <property type="molecule type" value="Genomic_DNA"/>
</dbReference>
<protein>
    <recommendedName>
        <fullName evidence="4">Lipoprotein</fullName>
    </recommendedName>
</protein>
<reference evidence="2 3" key="1">
    <citation type="submission" date="2017-12" db="EMBL/GenBank/DDBJ databases">
        <title>Phylogenetic diversity of female urinary microbiome.</title>
        <authorList>
            <person name="Thomas-White K."/>
            <person name="Wolfe A.J."/>
        </authorList>
    </citation>
    <scope>NUCLEOTIDE SEQUENCE [LARGE SCALE GENOMIC DNA]</scope>
    <source>
        <strain evidence="2 3">UMB0119</strain>
    </source>
</reference>
<comment type="caution">
    <text evidence="2">The sequence shown here is derived from an EMBL/GenBank/DDBJ whole genome shotgun (WGS) entry which is preliminary data.</text>
</comment>
<evidence type="ECO:0000256" key="1">
    <source>
        <dbReference type="SAM" id="SignalP"/>
    </source>
</evidence>
<feature type="signal peptide" evidence="1">
    <location>
        <begin position="1"/>
        <end position="25"/>
    </location>
</feature>
<sequence>MKKLAYISLAVTMAFTFSACSSLNAGTNVKENENTNTNNGEVLVDDLEKVDFMDKDFDMSQIEQHSCCDE</sequence>
<evidence type="ECO:0000313" key="2">
    <source>
        <dbReference type="EMBL" id="PKZ16724.1"/>
    </source>
</evidence>
<gene>
    <name evidence="2" type="ORF">CYJ34_02780</name>
</gene>
<proteinExistence type="predicted"/>
<dbReference type="Proteomes" id="UP000234335">
    <property type="component" value="Unassembled WGS sequence"/>
</dbReference>
<feature type="chain" id="PRO_5039552293" description="Lipoprotein" evidence="1">
    <location>
        <begin position="26"/>
        <end position="70"/>
    </location>
</feature>